<feature type="transmembrane region" description="Helical" evidence="5">
    <location>
        <begin position="89"/>
        <end position="113"/>
    </location>
</feature>
<dbReference type="PANTHER" id="PTHR30414:SF0">
    <property type="entry name" value="MINICONDUCTANCE MECHANOSENSITIVE CHANNEL YBDG"/>
    <property type="match status" value="1"/>
</dbReference>
<feature type="domain" description="Mechanosensitive ion channel MscS" evidence="6">
    <location>
        <begin position="176"/>
        <end position="244"/>
    </location>
</feature>
<dbReference type="Proteomes" id="UP000312784">
    <property type="component" value="Unassembled WGS sequence"/>
</dbReference>
<evidence type="ECO:0000256" key="5">
    <source>
        <dbReference type="SAM" id="Phobius"/>
    </source>
</evidence>
<comment type="subcellular location">
    <subcellularLocation>
        <location evidence="1">Membrane</location>
    </subcellularLocation>
</comment>
<dbReference type="InterPro" id="IPR030192">
    <property type="entry name" value="YbdG"/>
</dbReference>
<dbReference type="PANTHER" id="PTHR30414">
    <property type="entry name" value="MINICONDUCTANCE MECHANOSENSITIVE CHANNEL YBDG"/>
    <property type="match status" value="1"/>
</dbReference>
<evidence type="ECO:0000259" key="6">
    <source>
        <dbReference type="Pfam" id="PF00924"/>
    </source>
</evidence>
<proteinExistence type="predicted"/>
<protein>
    <submittedName>
        <fullName evidence="7">Mechanosensitive ion channel family protein</fullName>
    </submittedName>
</protein>
<feature type="transmembrane region" description="Helical" evidence="5">
    <location>
        <begin position="59"/>
        <end position="83"/>
    </location>
</feature>
<reference evidence="7 8" key="1">
    <citation type="submission" date="2019-06" db="EMBL/GenBank/DDBJ databases">
        <title>Ochrobactrum cricket sp.nov., isolated from the insect Teleogryllus occipitalis living in deserted cropland.</title>
        <authorList>
            <person name="Hu M."/>
        </authorList>
    </citation>
    <scope>NUCLEOTIDE SEQUENCE [LARGE SCALE GENOMIC DNA]</scope>
    <source>
        <strain evidence="7 8">LCB8</strain>
    </source>
</reference>
<feature type="transmembrane region" description="Helical" evidence="5">
    <location>
        <begin position="20"/>
        <end position="39"/>
    </location>
</feature>
<evidence type="ECO:0000256" key="3">
    <source>
        <dbReference type="ARBA" id="ARBA00022989"/>
    </source>
</evidence>
<evidence type="ECO:0000256" key="1">
    <source>
        <dbReference type="ARBA" id="ARBA00004370"/>
    </source>
</evidence>
<dbReference type="Gene3D" id="2.30.30.60">
    <property type="match status" value="1"/>
</dbReference>
<evidence type="ECO:0000313" key="7">
    <source>
        <dbReference type="EMBL" id="TNV15944.1"/>
    </source>
</evidence>
<dbReference type="InterPro" id="IPR006685">
    <property type="entry name" value="MscS_channel_2nd"/>
</dbReference>
<name>A0ABY2Y5G5_9HYPH</name>
<keyword evidence="4 5" id="KW-0472">Membrane</keyword>
<keyword evidence="2 5" id="KW-0812">Transmembrane</keyword>
<keyword evidence="8" id="KW-1185">Reference proteome</keyword>
<comment type="caution">
    <text evidence="7">The sequence shown here is derived from an EMBL/GenBank/DDBJ whole genome shotgun (WGS) entry which is preliminary data.</text>
</comment>
<dbReference type="EMBL" id="VEWL01000006">
    <property type="protein sequence ID" value="TNV15944.1"/>
    <property type="molecule type" value="Genomic_DNA"/>
</dbReference>
<dbReference type="InterPro" id="IPR023408">
    <property type="entry name" value="MscS_beta-dom_sf"/>
</dbReference>
<dbReference type="RefSeq" id="WP_140025000.1">
    <property type="nucleotide sequence ID" value="NZ_JBHUFG010000016.1"/>
</dbReference>
<feature type="transmembrane region" description="Helical" evidence="5">
    <location>
        <begin position="158"/>
        <end position="182"/>
    </location>
</feature>
<evidence type="ECO:0000313" key="8">
    <source>
        <dbReference type="Proteomes" id="UP000312784"/>
    </source>
</evidence>
<evidence type="ECO:0000256" key="2">
    <source>
        <dbReference type="ARBA" id="ARBA00022692"/>
    </source>
</evidence>
<evidence type="ECO:0000256" key="4">
    <source>
        <dbReference type="ARBA" id="ARBA00023136"/>
    </source>
</evidence>
<sequence length="413" mass="46156">MSEFFVKYPWAETLTALGGLFLSAFIANFLIKAILLKLLDRLVQKTSFGQDEELKRHSVISRLANIVPALIISSGILAIPGLPDTAITIIRNVAIAFIILTLALAINSALGVVDTLYHRRPEARYRPMKGYIQVGKLVVYIIAAVLIIATLLDKSPVILLSGVGAMAAVLILVFQDTLLSLVASMQIASSNMVRVGDWIEMKNLDANGDVTEIALYTVKVQNFDRTITTIPIRKLITEPMKNYRGMQESGGRRIKRALFIDQNSIRFLTDDERAKMASVDWLADYLPKKAKEIAEWNDKLGDRAKNPVNTRRFTNIGTFRAYVENYLRNYPGIHKGMTLLVRQMDPTPAGLPLEIYCFTNTTVWASFEQIQSDIFDHLYAVLPEFGLSAFQNPSGKDFRKLGVAEPGSNEELR</sequence>
<feature type="transmembrane region" description="Helical" evidence="5">
    <location>
        <begin position="134"/>
        <end position="152"/>
    </location>
</feature>
<dbReference type="InterPro" id="IPR010920">
    <property type="entry name" value="LSM_dom_sf"/>
</dbReference>
<dbReference type="SUPFAM" id="SSF50182">
    <property type="entry name" value="Sm-like ribonucleoproteins"/>
    <property type="match status" value="1"/>
</dbReference>
<organism evidence="7 8">
    <name type="scientific">Ochrobactrum teleogrylli</name>
    <dbReference type="NCBI Taxonomy" id="2479765"/>
    <lineage>
        <taxon>Bacteria</taxon>
        <taxon>Pseudomonadati</taxon>
        <taxon>Pseudomonadota</taxon>
        <taxon>Alphaproteobacteria</taxon>
        <taxon>Hyphomicrobiales</taxon>
        <taxon>Brucellaceae</taxon>
        <taxon>Brucella/Ochrobactrum group</taxon>
        <taxon>Ochrobactrum</taxon>
    </lineage>
</organism>
<dbReference type="Pfam" id="PF00924">
    <property type="entry name" value="MS_channel_2nd"/>
    <property type="match status" value="1"/>
</dbReference>
<keyword evidence="3 5" id="KW-1133">Transmembrane helix</keyword>
<accession>A0ABY2Y5G5</accession>
<gene>
    <name evidence="7" type="ORF">FIC94_11765</name>
</gene>